<protein>
    <submittedName>
        <fullName evidence="15">TonB-dependent receptor</fullName>
    </submittedName>
</protein>
<dbReference type="Gene3D" id="2.170.130.10">
    <property type="entry name" value="TonB-dependent receptor, plug domain"/>
    <property type="match status" value="1"/>
</dbReference>
<evidence type="ECO:0000256" key="8">
    <source>
        <dbReference type="ARBA" id="ARBA00023170"/>
    </source>
</evidence>
<keyword evidence="12" id="KW-0732">Signal</keyword>
<proteinExistence type="inferred from homology"/>
<evidence type="ECO:0000256" key="11">
    <source>
        <dbReference type="RuleBase" id="RU003357"/>
    </source>
</evidence>
<feature type="signal peptide" evidence="12">
    <location>
        <begin position="1"/>
        <end position="20"/>
    </location>
</feature>
<evidence type="ECO:0000259" key="14">
    <source>
        <dbReference type="Pfam" id="PF07715"/>
    </source>
</evidence>
<evidence type="ECO:0000313" key="16">
    <source>
        <dbReference type="Proteomes" id="UP001596031"/>
    </source>
</evidence>
<keyword evidence="3 10" id="KW-0813">Transport</keyword>
<dbReference type="PANTHER" id="PTHR30069">
    <property type="entry name" value="TONB-DEPENDENT OUTER MEMBRANE RECEPTOR"/>
    <property type="match status" value="1"/>
</dbReference>
<feature type="domain" description="TonB-dependent receptor plug" evidence="14">
    <location>
        <begin position="62"/>
        <end position="172"/>
    </location>
</feature>
<keyword evidence="6 11" id="KW-0798">TonB box</keyword>
<evidence type="ECO:0000256" key="7">
    <source>
        <dbReference type="ARBA" id="ARBA00023136"/>
    </source>
</evidence>
<dbReference type="PANTHER" id="PTHR30069:SF39">
    <property type="entry name" value="BLL6183 PROTEIN"/>
    <property type="match status" value="1"/>
</dbReference>
<dbReference type="Pfam" id="PF07715">
    <property type="entry name" value="Plug"/>
    <property type="match status" value="1"/>
</dbReference>
<accession>A0ABW0PMN6</accession>
<dbReference type="Pfam" id="PF00593">
    <property type="entry name" value="TonB_dep_Rec_b-barrel"/>
    <property type="match status" value="1"/>
</dbReference>
<dbReference type="PROSITE" id="PS52016">
    <property type="entry name" value="TONB_DEPENDENT_REC_3"/>
    <property type="match status" value="1"/>
</dbReference>
<dbReference type="InterPro" id="IPR037066">
    <property type="entry name" value="Plug_dom_sf"/>
</dbReference>
<keyword evidence="5 10" id="KW-0812">Transmembrane</keyword>
<feature type="chain" id="PRO_5046713971" evidence="12">
    <location>
        <begin position="21"/>
        <end position="792"/>
    </location>
</feature>
<gene>
    <name evidence="15" type="ORF">ACFPOU_20010</name>
</gene>
<keyword evidence="16" id="KW-1185">Reference proteome</keyword>
<dbReference type="InterPro" id="IPR012910">
    <property type="entry name" value="Plug_dom"/>
</dbReference>
<dbReference type="InterPro" id="IPR000531">
    <property type="entry name" value="Beta-barrel_TonB"/>
</dbReference>
<dbReference type="Gene3D" id="2.40.170.20">
    <property type="entry name" value="TonB-dependent receptor, beta-barrel domain"/>
    <property type="match status" value="1"/>
</dbReference>
<evidence type="ECO:0000256" key="2">
    <source>
        <dbReference type="ARBA" id="ARBA00009810"/>
    </source>
</evidence>
<dbReference type="RefSeq" id="WP_379725448.1">
    <property type="nucleotide sequence ID" value="NZ_JBHSMS010000068.1"/>
</dbReference>
<evidence type="ECO:0000256" key="1">
    <source>
        <dbReference type="ARBA" id="ARBA00004571"/>
    </source>
</evidence>
<evidence type="ECO:0000256" key="4">
    <source>
        <dbReference type="ARBA" id="ARBA00022452"/>
    </source>
</evidence>
<dbReference type="Proteomes" id="UP001596031">
    <property type="component" value="Unassembled WGS sequence"/>
</dbReference>
<keyword evidence="7 10" id="KW-0472">Membrane</keyword>
<feature type="domain" description="TonB-dependent receptor-like beta-barrel" evidence="13">
    <location>
        <begin position="271"/>
        <end position="739"/>
    </location>
</feature>
<reference evidence="16" key="1">
    <citation type="journal article" date="2019" name="Int. J. Syst. Evol. Microbiol.">
        <title>The Global Catalogue of Microorganisms (GCM) 10K type strain sequencing project: providing services to taxonomists for standard genome sequencing and annotation.</title>
        <authorList>
            <consortium name="The Broad Institute Genomics Platform"/>
            <consortium name="The Broad Institute Genome Sequencing Center for Infectious Disease"/>
            <person name="Wu L."/>
            <person name="Ma J."/>
        </authorList>
    </citation>
    <scope>NUCLEOTIDE SEQUENCE [LARGE SCALE GENOMIC DNA]</scope>
    <source>
        <strain evidence="16">CCUG 38813</strain>
    </source>
</reference>
<evidence type="ECO:0000256" key="5">
    <source>
        <dbReference type="ARBA" id="ARBA00022692"/>
    </source>
</evidence>
<organism evidence="15 16">
    <name type="scientific">Massilia jejuensis</name>
    <dbReference type="NCBI Taxonomy" id="648894"/>
    <lineage>
        <taxon>Bacteria</taxon>
        <taxon>Pseudomonadati</taxon>
        <taxon>Pseudomonadota</taxon>
        <taxon>Betaproteobacteria</taxon>
        <taxon>Burkholderiales</taxon>
        <taxon>Oxalobacteraceae</taxon>
        <taxon>Telluria group</taxon>
        <taxon>Massilia</taxon>
    </lineage>
</organism>
<keyword evidence="4 10" id="KW-1134">Transmembrane beta strand</keyword>
<sequence length="792" mass="85204">MSARVVVGGALVLALGRAAAGPELPSAANTPETPEAEEPQIARVEVVGVVPFADSGGDPRLLPYGVQTLDREALRDGQGGNLVATMARRLHGVNVNEISGSPFQADLTYRGFRASPILGTGQGLSVYLDGVRVNEPFGDVVNWDMLPEAALGRLWLVPGSNPLYGLNTLGGAIALETRSGLQDPGADITLSIGEHGRRRADLAYGMRGADGWHGFAAATLFDEDGWRARSDGRLGNLFLKAGREGERTDWQVTLLGGRSRLLGNGLLPSYRDEDGARAPGLYEEDRRAVYTFPDRTRNRLLQGAFRLTHRLAPGSELTASAYARGSRRDTVGGDVGDEYGDYVEDCAEGFLDDGSAREPDECAFTREQGAALHPASLNTTSTRQRGQGASINLAHAVRGNRFNVGAAWDRSRVDFAQFEQEAFFTAARGVEGDPLEEREPASSVTGSARAFGVYAAATLALAPSTQLTASARYNHARVGNTLTTEDGPKPHESFTYRRLNPALGITHERGPLTWFANIAQSNRVPTVIELGCADPAEPCRLPVGLQSDPYLKQVISRTLEAGLRGGDVRSGFSATLYRTVNRDDILFGRAGASRAGYFSNFARTRHEGADLGAHGQWGAWRASADYSYLRATYDADGTLFTGARTVQVGPGTPIAGLPRHTLKLGLDWDARPGLVLGADLQAASHRATQGNEDGLIADADDADDARRADWSVRGHALVNLHARWLPAPRWELFARVNNVFDRRYETFGAVAVDLFPDGRLLQPHAGEVAPAHARFVAPGAPRTVHAGVRYRF</sequence>
<comment type="subcellular location">
    <subcellularLocation>
        <location evidence="1 10">Cell outer membrane</location>
        <topology evidence="1 10">Multi-pass membrane protein</topology>
    </subcellularLocation>
</comment>
<keyword evidence="8 15" id="KW-0675">Receptor</keyword>
<keyword evidence="9 10" id="KW-0998">Cell outer membrane</keyword>
<evidence type="ECO:0000256" key="3">
    <source>
        <dbReference type="ARBA" id="ARBA00022448"/>
    </source>
</evidence>
<dbReference type="InterPro" id="IPR036942">
    <property type="entry name" value="Beta-barrel_TonB_sf"/>
</dbReference>
<dbReference type="SUPFAM" id="SSF56935">
    <property type="entry name" value="Porins"/>
    <property type="match status" value="1"/>
</dbReference>
<evidence type="ECO:0000313" key="15">
    <source>
        <dbReference type="EMBL" id="MFC5513386.1"/>
    </source>
</evidence>
<evidence type="ECO:0000256" key="9">
    <source>
        <dbReference type="ARBA" id="ARBA00023237"/>
    </source>
</evidence>
<comment type="similarity">
    <text evidence="2 10 11">Belongs to the TonB-dependent receptor family.</text>
</comment>
<evidence type="ECO:0000259" key="13">
    <source>
        <dbReference type="Pfam" id="PF00593"/>
    </source>
</evidence>
<evidence type="ECO:0000256" key="6">
    <source>
        <dbReference type="ARBA" id="ARBA00023077"/>
    </source>
</evidence>
<comment type="caution">
    <text evidence="15">The sequence shown here is derived from an EMBL/GenBank/DDBJ whole genome shotgun (WGS) entry which is preliminary data.</text>
</comment>
<dbReference type="InterPro" id="IPR039426">
    <property type="entry name" value="TonB-dep_rcpt-like"/>
</dbReference>
<name>A0ABW0PMN6_9BURK</name>
<evidence type="ECO:0000256" key="12">
    <source>
        <dbReference type="SAM" id="SignalP"/>
    </source>
</evidence>
<dbReference type="EMBL" id="JBHSMS010000068">
    <property type="protein sequence ID" value="MFC5513386.1"/>
    <property type="molecule type" value="Genomic_DNA"/>
</dbReference>
<evidence type="ECO:0000256" key="10">
    <source>
        <dbReference type="PROSITE-ProRule" id="PRU01360"/>
    </source>
</evidence>